<evidence type="ECO:0000313" key="2">
    <source>
        <dbReference type="EMBL" id="WKN39961.1"/>
    </source>
</evidence>
<dbReference type="CDD" id="cd16325">
    <property type="entry name" value="LolA"/>
    <property type="match status" value="1"/>
</dbReference>
<dbReference type="EMBL" id="CP120682">
    <property type="protein sequence ID" value="WKN39961.1"/>
    <property type="molecule type" value="Genomic_DNA"/>
</dbReference>
<protein>
    <submittedName>
        <fullName evidence="2">Outer membrane lipoprotein carrier protein LolA</fullName>
    </submittedName>
</protein>
<dbReference type="PANTHER" id="PTHR35869">
    <property type="entry name" value="OUTER-MEMBRANE LIPOPROTEIN CARRIER PROTEIN"/>
    <property type="match status" value="1"/>
</dbReference>
<accession>A0AA49JJU2</accession>
<dbReference type="Pfam" id="PF03548">
    <property type="entry name" value="LolA"/>
    <property type="match status" value="1"/>
</dbReference>
<reference evidence="2" key="2">
    <citation type="journal article" date="2024" name="Antonie Van Leeuwenhoek">
        <title>Roseihalotalea indica gen. nov., sp. nov., a halophilic Bacteroidetes from mesopelagic Southwest Indian Ocean with higher carbohydrate metabolic potential.</title>
        <authorList>
            <person name="Chen B."/>
            <person name="Zhang M."/>
            <person name="Lin D."/>
            <person name="Ye J."/>
            <person name="Tang K."/>
        </authorList>
    </citation>
    <scope>NUCLEOTIDE SEQUENCE</scope>
    <source>
        <strain evidence="2">TK19036</strain>
    </source>
</reference>
<reference evidence="2" key="1">
    <citation type="journal article" date="2023" name="Comput. Struct. Biotechnol. J.">
        <title>Discovery of a novel marine Bacteroidetes with a rich repertoire of carbohydrate-active enzymes.</title>
        <authorList>
            <person name="Chen B."/>
            <person name="Liu G."/>
            <person name="Chen Q."/>
            <person name="Wang H."/>
            <person name="Liu L."/>
            <person name="Tang K."/>
        </authorList>
    </citation>
    <scope>NUCLEOTIDE SEQUENCE</scope>
    <source>
        <strain evidence="2">TK19036</strain>
    </source>
</reference>
<dbReference type="InterPro" id="IPR029046">
    <property type="entry name" value="LolA/LolB/LppX"/>
</dbReference>
<dbReference type="AlphaFoldDB" id="A0AA49JJU2"/>
<dbReference type="PANTHER" id="PTHR35869:SF1">
    <property type="entry name" value="OUTER-MEMBRANE LIPOPROTEIN CARRIER PROTEIN"/>
    <property type="match status" value="1"/>
</dbReference>
<dbReference type="InterPro" id="IPR004564">
    <property type="entry name" value="OM_lipoprot_carrier_LolA-like"/>
</dbReference>
<dbReference type="SUPFAM" id="SSF89392">
    <property type="entry name" value="Prokaryotic lipoproteins and lipoprotein localization factors"/>
    <property type="match status" value="1"/>
</dbReference>
<keyword evidence="2" id="KW-0449">Lipoprotein</keyword>
<organism evidence="2">
    <name type="scientific">Roseihalotalea indica</name>
    <dbReference type="NCBI Taxonomy" id="2867963"/>
    <lineage>
        <taxon>Bacteria</taxon>
        <taxon>Pseudomonadati</taxon>
        <taxon>Bacteroidota</taxon>
        <taxon>Cytophagia</taxon>
        <taxon>Cytophagales</taxon>
        <taxon>Catalimonadaceae</taxon>
        <taxon>Roseihalotalea</taxon>
    </lineage>
</organism>
<dbReference type="Gene3D" id="2.50.20.10">
    <property type="entry name" value="Lipoprotein localisation LolA/LolB/LppX"/>
    <property type="match status" value="1"/>
</dbReference>
<sequence length="216" mass="25033">MKKILMIVAIVLVGFQYSNVYAQYDPKAKEILDAMSNAYQQIGAFKSDFSYSMENADQSISEDFEGEISVKGDKYRLKMGGQEIINDGQTVWTYLEEVNEVNIDDYDPEEGDISPTQIYNAYKRGFKYTYLEDETIDGKSYQVVDLVPENADNQFFKIRLHISKDDKTLKKWKIFDKNGTSYTYEIDNFNPQASVTDELFTFDTSKYQDVEVVDLR</sequence>
<keyword evidence="1" id="KW-0732">Signal</keyword>
<gene>
    <name evidence="2" type="ORF">K4G66_14805</name>
</gene>
<name>A0AA49JJU2_9BACT</name>
<evidence type="ECO:0000256" key="1">
    <source>
        <dbReference type="ARBA" id="ARBA00022729"/>
    </source>
</evidence>
<proteinExistence type="predicted"/>